<accession>A0A7M1RPA1</accession>
<dbReference type="Proteomes" id="UP000594116">
    <property type="component" value="Segment"/>
</dbReference>
<reference evidence="1 2" key="1">
    <citation type="submission" date="2020-09" db="EMBL/GenBank/DDBJ databases">
        <authorList>
            <person name="Pittman S."/>
            <person name="Kotturi H."/>
            <person name="Butela K.A."/>
            <person name="Garlena R.A."/>
            <person name="Russell D.A."/>
            <person name="Pope W.H."/>
            <person name="Jacobs-Sera D."/>
            <person name="Hatfull G.F."/>
        </authorList>
    </citation>
    <scope>NUCLEOTIDE SEQUENCE [LARGE SCALE GENOMIC DNA]</scope>
</reference>
<dbReference type="EMBL" id="MT986028">
    <property type="protein sequence ID" value="QOR56108.1"/>
    <property type="molecule type" value="Genomic_DNA"/>
</dbReference>
<evidence type="ECO:0000313" key="2">
    <source>
        <dbReference type="Proteomes" id="UP000594116"/>
    </source>
</evidence>
<organism evidence="1 2">
    <name type="scientific">Arthrobacter phage Thunderclap</name>
    <dbReference type="NCBI Taxonomy" id="2777309"/>
    <lineage>
        <taxon>Viruses</taxon>
        <taxon>Duplodnaviria</taxon>
        <taxon>Heunggongvirae</taxon>
        <taxon>Uroviricota</taxon>
        <taxon>Caudoviricetes</taxon>
        <taxon>Amigovirus</taxon>
        <taxon>Amigovirus amigo</taxon>
    </lineage>
</organism>
<sequence length="79" mass="9686">MDNKLPAGWRVTGEWVPEVYEVEFYYFVETWGTRDERKHWWTKKRPVTGWRKVHRERRKELAEQWAFDTIRAMGATNAN</sequence>
<gene>
    <name evidence="1" type="primary">53</name>
    <name evidence="1" type="ORF">SEA_THUNDERCLAP_53</name>
</gene>
<protein>
    <submittedName>
        <fullName evidence="1">Uncharacterized protein</fullName>
    </submittedName>
</protein>
<proteinExistence type="predicted"/>
<name>A0A7M1RPA1_9CAUD</name>
<evidence type="ECO:0000313" key="1">
    <source>
        <dbReference type="EMBL" id="QOR56108.1"/>
    </source>
</evidence>